<organism evidence="1 2">
    <name type="scientific">Citrus sinensis</name>
    <name type="common">Sweet orange</name>
    <name type="synonym">Citrus aurantium var. sinensis</name>
    <dbReference type="NCBI Taxonomy" id="2711"/>
    <lineage>
        <taxon>Eukaryota</taxon>
        <taxon>Viridiplantae</taxon>
        <taxon>Streptophyta</taxon>
        <taxon>Embryophyta</taxon>
        <taxon>Tracheophyta</taxon>
        <taxon>Spermatophyta</taxon>
        <taxon>Magnoliopsida</taxon>
        <taxon>eudicotyledons</taxon>
        <taxon>Gunneridae</taxon>
        <taxon>Pentapetalae</taxon>
        <taxon>rosids</taxon>
        <taxon>malvids</taxon>
        <taxon>Sapindales</taxon>
        <taxon>Rutaceae</taxon>
        <taxon>Aurantioideae</taxon>
        <taxon>Citrus</taxon>
    </lineage>
</organism>
<evidence type="ECO:0000313" key="1">
    <source>
        <dbReference type="EMBL" id="KAH9782557.1"/>
    </source>
</evidence>
<sequence>MAAKLLISCILSLFLTFFFKPSNAAYNVIDLGAKSDGETDSTQAFLKAWAAACSSVKASTIYVPTGRYLIKNIVFRGPCKNKIAIQIKGTIVAPTDYHVIGKTGNWILFVQVDRVSVIGGTLDAQGAGFWACRKSGQNCPVGSRSITFDWASNVMISGLTSINSQLIHLAINSCKNVIVRNVKLIAPDESPNTDGIHIQSSTGVTITGSIMQTGDDCISIGPGTRNLYMSSIKCGPGHGVSIGSLGWGVNEDGVENVTLTNSRFTGSDNGASGVKISQVTYRNIQGTSATAEAVTFDCSPGNPCRGIILQDIKLTYMNKAAATSSCKNIGGMSSGVLMPESCLYEG</sequence>
<name>A0ACB8MAF4_CITSI</name>
<comment type="caution">
    <text evidence="1">The sequence shown here is derived from an EMBL/GenBank/DDBJ whole genome shotgun (WGS) entry which is preliminary data.</text>
</comment>
<protein>
    <submittedName>
        <fullName evidence="1">Pectin lyase-like superfamily protein</fullName>
    </submittedName>
</protein>
<reference evidence="2" key="1">
    <citation type="journal article" date="2023" name="Hortic. Res.">
        <title>A chromosome-level phased genome enabling allele-level studies in sweet orange: a case study on citrus Huanglongbing tolerance.</title>
        <authorList>
            <person name="Wu B."/>
            <person name="Yu Q."/>
            <person name="Deng Z."/>
            <person name="Duan Y."/>
            <person name="Luo F."/>
            <person name="Gmitter F. Jr."/>
        </authorList>
    </citation>
    <scope>NUCLEOTIDE SEQUENCE [LARGE SCALE GENOMIC DNA]</scope>
    <source>
        <strain evidence="2">cv. Valencia</strain>
    </source>
</reference>
<proteinExistence type="predicted"/>
<evidence type="ECO:0000313" key="2">
    <source>
        <dbReference type="Proteomes" id="UP000829398"/>
    </source>
</evidence>
<dbReference type="EMBL" id="CM039172">
    <property type="protein sequence ID" value="KAH9782557.1"/>
    <property type="molecule type" value="Genomic_DNA"/>
</dbReference>
<accession>A0ACB8MAF4</accession>
<keyword evidence="2" id="KW-1185">Reference proteome</keyword>
<dbReference type="Proteomes" id="UP000829398">
    <property type="component" value="Chromosome 3"/>
</dbReference>
<gene>
    <name evidence="1" type="ORF">KPL71_008948</name>
</gene>